<sequence length="236" mass="25678">MVSDDSTATPQHHLVTCVLNTLMRARAKPLPVHESVRDRCTKLDALLPAVNSLQSARDDGDYDYELLIWTHARDSDAAETLPPKPLYLISSLTRAMGNDIASRTAAASQDQPAEVQALHDGQRRVRVPVMNDYEDPWDNANDVPGHGVTDLNGSGARRDSVGAGGADIGAASSSRRKKKGRKPGVGFFRGERVHDDFTQFSVVLCGDGLSKPVVPPNLSQIVPGKAPPSRPYRHWR</sequence>
<evidence type="ECO:0000313" key="1">
    <source>
        <dbReference type="EMBL" id="EMS58021.1"/>
    </source>
</evidence>
<proteinExistence type="predicted"/>
<name>M7ZEG1_TRIUA</name>
<accession>M7ZEG1</accession>
<dbReference type="OMA" id="PWDNAND"/>
<organism evidence="1">
    <name type="scientific">Triticum urartu</name>
    <name type="common">Red wild einkorn</name>
    <name type="synonym">Crithodium urartu</name>
    <dbReference type="NCBI Taxonomy" id="4572"/>
    <lineage>
        <taxon>Eukaryota</taxon>
        <taxon>Viridiplantae</taxon>
        <taxon>Streptophyta</taxon>
        <taxon>Embryophyta</taxon>
        <taxon>Tracheophyta</taxon>
        <taxon>Spermatophyta</taxon>
        <taxon>Magnoliopsida</taxon>
        <taxon>Liliopsida</taxon>
        <taxon>Poales</taxon>
        <taxon>Poaceae</taxon>
        <taxon>BOP clade</taxon>
        <taxon>Pooideae</taxon>
        <taxon>Triticodae</taxon>
        <taxon>Triticeae</taxon>
        <taxon>Triticinae</taxon>
        <taxon>Triticum</taxon>
    </lineage>
</organism>
<reference evidence="1" key="1">
    <citation type="journal article" date="2013" name="Nature">
        <title>Draft genome of the wheat A-genome progenitor Triticum urartu.</title>
        <authorList>
            <person name="Ling H.Q."/>
            <person name="Zhao S."/>
            <person name="Liu D."/>
            <person name="Wang J."/>
            <person name="Sun H."/>
            <person name="Zhang C."/>
            <person name="Fan H."/>
            <person name="Li D."/>
            <person name="Dong L."/>
            <person name="Tao Y."/>
            <person name="Gao C."/>
            <person name="Wu H."/>
            <person name="Li Y."/>
            <person name="Cui Y."/>
            <person name="Guo X."/>
            <person name="Zheng S."/>
            <person name="Wang B."/>
            <person name="Yu K."/>
            <person name="Liang Q."/>
            <person name="Yang W."/>
            <person name="Lou X."/>
            <person name="Chen J."/>
            <person name="Feng M."/>
            <person name="Jian J."/>
            <person name="Zhang X."/>
            <person name="Luo G."/>
            <person name="Jiang Y."/>
            <person name="Liu J."/>
            <person name="Wang Z."/>
            <person name="Sha Y."/>
            <person name="Zhang B."/>
            <person name="Wu H."/>
            <person name="Tang D."/>
            <person name="Shen Q."/>
            <person name="Xue P."/>
            <person name="Zou S."/>
            <person name="Wang X."/>
            <person name="Liu X."/>
            <person name="Wang F."/>
            <person name="Yang Y."/>
            <person name="An X."/>
            <person name="Dong Z."/>
            <person name="Zhang K."/>
            <person name="Zhang X."/>
            <person name="Luo M.C."/>
            <person name="Dvorak J."/>
            <person name="Tong Y."/>
            <person name="Wang J."/>
            <person name="Yang H."/>
            <person name="Li Z."/>
            <person name="Wang D."/>
            <person name="Zhang A."/>
            <person name="Wang J."/>
        </authorList>
    </citation>
    <scope>NUCLEOTIDE SEQUENCE</scope>
</reference>
<dbReference type="AlphaFoldDB" id="M7ZEG1"/>
<gene>
    <name evidence="1" type="ORF">TRIUR3_07103</name>
</gene>
<dbReference type="EMBL" id="KD137416">
    <property type="protein sequence ID" value="EMS58021.1"/>
    <property type="molecule type" value="Genomic_DNA"/>
</dbReference>
<protein>
    <submittedName>
        <fullName evidence="1">Uncharacterized protein</fullName>
    </submittedName>
</protein>